<dbReference type="PANTHER" id="PTHR34219">
    <property type="entry name" value="IRON-REGULATED INNER MEMBRANE PROTEIN-RELATED"/>
    <property type="match status" value="1"/>
</dbReference>
<proteinExistence type="predicted"/>
<dbReference type="Pfam" id="PF03929">
    <property type="entry name" value="PepSY_TM"/>
    <property type="match status" value="1"/>
</dbReference>
<keyword evidence="1" id="KW-0812">Transmembrane</keyword>
<protein>
    <submittedName>
        <fullName evidence="2">PepSY domain-containing protein</fullName>
    </submittedName>
</protein>
<sequence length="363" mass="40412">MRRFFFKLHLWSSIIASPFILVFAVTGCFMAFEPELDHLLHARLSYVEPKGKQLSLGAISDAIHKAYPLDTIGSYDIATSPGISYKAYTNNQTIYIDQYSGKILGTMTEPDFWENTQNIIHQLHLRLAFHDKHNIGKSIMTWAGVCMLIILPAGLVLWWKQKQLSIRSGSNSRQFWFDLHSMTGAFVFIFLLVPVVTGVIIGFEHQTVPLMYKLTSSRPTPMPDIKIISQPGKKQITPDSALQAARNALPGVTPFNINVAGPADAYFIRCRYPEDLTPGGRSMVIIDPYTAKVLYAEGSRTAPAGTRLKVATRAIHTGDIFGIPSKFFGLLVCLVLVVQIVSGLKMWLGRKLKKGAASTKIRQ</sequence>
<feature type="transmembrane region" description="Helical" evidence="1">
    <location>
        <begin position="12"/>
        <end position="32"/>
    </location>
</feature>
<evidence type="ECO:0000313" key="2">
    <source>
        <dbReference type="EMBL" id="QEC63943.1"/>
    </source>
</evidence>
<feature type="transmembrane region" description="Helical" evidence="1">
    <location>
        <begin position="327"/>
        <end position="348"/>
    </location>
</feature>
<gene>
    <name evidence="2" type="ORF">FRZ54_15630</name>
</gene>
<keyword evidence="1" id="KW-0472">Membrane</keyword>
<dbReference type="InterPro" id="IPR005625">
    <property type="entry name" value="PepSY-ass_TM"/>
</dbReference>
<dbReference type="KEGG" id="mgin:FRZ54_15630"/>
<dbReference type="Proteomes" id="UP000321479">
    <property type="component" value="Chromosome"/>
</dbReference>
<dbReference type="PROSITE" id="PS51257">
    <property type="entry name" value="PROKAR_LIPOPROTEIN"/>
    <property type="match status" value="1"/>
</dbReference>
<keyword evidence="1" id="KW-1133">Transmembrane helix</keyword>
<accession>A0A5B8UZD7</accession>
<reference evidence="2 3" key="1">
    <citation type="journal article" date="2017" name="Curr. Microbiol.">
        <title>Mucilaginibacter ginsenosidivorans sp. nov., Isolated from Soil of Ginseng Field.</title>
        <authorList>
            <person name="Kim M.M."/>
            <person name="Siddiqi M.Z."/>
            <person name="Im W.T."/>
        </authorList>
    </citation>
    <scope>NUCLEOTIDE SEQUENCE [LARGE SCALE GENOMIC DNA]</scope>
    <source>
        <strain evidence="2 3">Gsoil 3017</strain>
    </source>
</reference>
<evidence type="ECO:0000313" key="3">
    <source>
        <dbReference type="Proteomes" id="UP000321479"/>
    </source>
</evidence>
<dbReference type="OrthoDB" id="111691at2"/>
<keyword evidence="3" id="KW-1185">Reference proteome</keyword>
<organism evidence="2 3">
    <name type="scientific">Mucilaginibacter ginsenosidivorans</name>
    <dbReference type="NCBI Taxonomy" id="398053"/>
    <lineage>
        <taxon>Bacteria</taxon>
        <taxon>Pseudomonadati</taxon>
        <taxon>Bacteroidota</taxon>
        <taxon>Sphingobacteriia</taxon>
        <taxon>Sphingobacteriales</taxon>
        <taxon>Sphingobacteriaceae</taxon>
        <taxon>Mucilaginibacter</taxon>
    </lineage>
</organism>
<evidence type="ECO:0000256" key="1">
    <source>
        <dbReference type="SAM" id="Phobius"/>
    </source>
</evidence>
<dbReference type="RefSeq" id="WP_147032516.1">
    <property type="nucleotide sequence ID" value="NZ_CP042436.1"/>
</dbReference>
<dbReference type="AlphaFoldDB" id="A0A5B8UZD7"/>
<feature type="transmembrane region" description="Helical" evidence="1">
    <location>
        <begin position="179"/>
        <end position="203"/>
    </location>
</feature>
<name>A0A5B8UZD7_9SPHI</name>
<feature type="transmembrane region" description="Helical" evidence="1">
    <location>
        <begin position="139"/>
        <end position="159"/>
    </location>
</feature>
<dbReference type="EMBL" id="CP042436">
    <property type="protein sequence ID" value="QEC63943.1"/>
    <property type="molecule type" value="Genomic_DNA"/>
</dbReference>